<evidence type="ECO:0000313" key="1">
    <source>
        <dbReference type="EMBL" id="AMW06109.1"/>
    </source>
</evidence>
<protein>
    <submittedName>
        <fullName evidence="1">Uncharacterized protein</fullName>
    </submittedName>
</protein>
<organism evidence="1 2">
    <name type="scientific">Gemmatimonas phototrophica</name>
    <dbReference type="NCBI Taxonomy" id="1379270"/>
    <lineage>
        <taxon>Bacteria</taxon>
        <taxon>Pseudomonadati</taxon>
        <taxon>Gemmatimonadota</taxon>
        <taxon>Gemmatimonadia</taxon>
        <taxon>Gemmatimonadales</taxon>
        <taxon>Gemmatimonadaceae</taxon>
        <taxon>Gemmatimonas</taxon>
    </lineage>
</organism>
<reference evidence="1 2" key="2">
    <citation type="journal article" date="2016" name="Environ. Microbiol. Rep.">
        <title>Metagenomic evidence for the presence of phototrophic Gemmatimonadetes bacteria in diverse environments.</title>
        <authorList>
            <person name="Zeng Y."/>
            <person name="Baumbach J."/>
            <person name="Barbosa E.G."/>
            <person name="Azevedo V."/>
            <person name="Zhang C."/>
            <person name="Koblizek M."/>
        </authorList>
    </citation>
    <scope>NUCLEOTIDE SEQUENCE [LARGE SCALE GENOMIC DNA]</scope>
    <source>
        <strain evidence="1 2">AP64</strain>
    </source>
</reference>
<keyword evidence="2" id="KW-1185">Reference proteome</keyword>
<dbReference type="AlphaFoldDB" id="A0A143BM10"/>
<name>A0A143BM10_9BACT</name>
<dbReference type="RefSeq" id="WP_026848158.1">
    <property type="nucleotide sequence ID" value="NZ_CP011454.1"/>
</dbReference>
<accession>A0A143BM10</accession>
<sequence>MKLHSISTKLLAAFAVAIVLAVVATIQPIQAARGAQARFATVFADRVVPLEQLGLMLHNVNAVTDGLTSSGGSTEKTSPAVMVQQVDSI</sequence>
<dbReference type="EMBL" id="CP011454">
    <property type="protein sequence ID" value="AMW06109.1"/>
    <property type="molecule type" value="Genomic_DNA"/>
</dbReference>
<gene>
    <name evidence="1" type="ORF">GEMMAAP_17590</name>
</gene>
<reference evidence="1 2" key="1">
    <citation type="journal article" date="2014" name="Proc. Natl. Acad. Sci. U.S.A.">
        <title>Functional type 2 photosynthetic reaction centers found in the rare bacterial phylum Gemmatimonadetes.</title>
        <authorList>
            <person name="Zeng Y."/>
            <person name="Feng F."/>
            <person name="Medova H."/>
            <person name="Dean J."/>
            <person name="Koblizek M."/>
        </authorList>
    </citation>
    <scope>NUCLEOTIDE SEQUENCE [LARGE SCALE GENOMIC DNA]</scope>
    <source>
        <strain evidence="1 2">AP64</strain>
    </source>
</reference>
<dbReference type="STRING" id="1379270.GEMMAAP_17590"/>
<evidence type="ECO:0000313" key="2">
    <source>
        <dbReference type="Proteomes" id="UP000076404"/>
    </source>
</evidence>
<dbReference type="KEGG" id="gph:GEMMAAP_17590"/>
<dbReference type="Proteomes" id="UP000076404">
    <property type="component" value="Chromosome"/>
</dbReference>
<proteinExistence type="predicted"/>